<dbReference type="GO" id="GO:0043709">
    <property type="term" value="P:cell adhesion involved in single-species biofilm formation"/>
    <property type="evidence" value="ECO:0007669"/>
    <property type="project" value="TreeGrafter"/>
</dbReference>
<dbReference type="PROSITE" id="PS50110">
    <property type="entry name" value="RESPONSE_REGULATORY"/>
    <property type="match status" value="2"/>
</dbReference>
<dbReference type="FunFam" id="3.30.70.270:FF:000001">
    <property type="entry name" value="Diguanylate cyclase domain protein"/>
    <property type="match status" value="1"/>
</dbReference>
<keyword evidence="7" id="KW-0808">Transferase</keyword>
<evidence type="ECO:0000259" key="6">
    <source>
        <dbReference type="PROSITE" id="PS50887"/>
    </source>
</evidence>
<dbReference type="EMBL" id="JAVRIE010000004">
    <property type="protein sequence ID" value="MDT0583165.1"/>
    <property type="molecule type" value="Genomic_DNA"/>
</dbReference>
<dbReference type="InterPro" id="IPR050469">
    <property type="entry name" value="Diguanylate_Cyclase"/>
</dbReference>
<evidence type="ECO:0000313" key="8">
    <source>
        <dbReference type="Proteomes" id="UP001249020"/>
    </source>
</evidence>
<comment type="caution">
    <text evidence="7">The sequence shown here is derived from an EMBL/GenBank/DDBJ whole genome shotgun (WGS) entry which is preliminary data.</text>
</comment>
<dbReference type="RefSeq" id="WP_311361933.1">
    <property type="nucleotide sequence ID" value="NZ_JAVRIE010000004.1"/>
</dbReference>
<dbReference type="CDD" id="cd01949">
    <property type="entry name" value="GGDEF"/>
    <property type="match status" value="1"/>
</dbReference>
<evidence type="ECO:0000259" key="5">
    <source>
        <dbReference type="PROSITE" id="PS50110"/>
    </source>
</evidence>
<dbReference type="Gene3D" id="3.40.50.2300">
    <property type="match status" value="2"/>
</dbReference>
<organism evidence="7 8">
    <name type="scientific">Brumicola blandensis</name>
    <dbReference type="NCBI Taxonomy" id="3075611"/>
    <lineage>
        <taxon>Bacteria</taxon>
        <taxon>Pseudomonadati</taxon>
        <taxon>Pseudomonadota</taxon>
        <taxon>Gammaproteobacteria</taxon>
        <taxon>Alteromonadales</taxon>
        <taxon>Alteromonadaceae</taxon>
        <taxon>Brumicola</taxon>
    </lineage>
</organism>
<protein>
    <recommendedName>
        <fullName evidence="2">diguanylate cyclase</fullName>
        <ecNumber evidence="2">2.7.7.65</ecNumber>
    </recommendedName>
</protein>
<dbReference type="InterPro" id="IPR011006">
    <property type="entry name" value="CheY-like_superfamily"/>
</dbReference>
<dbReference type="PANTHER" id="PTHR45138">
    <property type="entry name" value="REGULATORY COMPONENTS OF SENSORY TRANSDUCTION SYSTEM"/>
    <property type="match status" value="1"/>
</dbReference>
<dbReference type="AlphaFoldDB" id="A0AAW8R529"/>
<dbReference type="InterPro" id="IPR029787">
    <property type="entry name" value="Nucleotide_cyclase"/>
</dbReference>
<accession>A0AAW8R529</accession>
<reference evidence="7 8" key="1">
    <citation type="submission" date="2023-09" db="EMBL/GenBank/DDBJ databases">
        <authorList>
            <person name="Rey-Velasco X."/>
        </authorList>
    </citation>
    <scope>NUCLEOTIDE SEQUENCE [LARGE SCALE GENOMIC DNA]</scope>
    <source>
        <strain evidence="7 8">W409</strain>
    </source>
</reference>
<dbReference type="Gene3D" id="3.30.70.270">
    <property type="match status" value="1"/>
</dbReference>
<dbReference type="GO" id="GO:0005886">
    <property type="term" value="C:plasma membrane"/>
    <property type="evidence" value="ECO:0007669"/>
    <property type="project" value="TreeGrafter"/>
</dbReference>
<comment type="cofactor">
    <cofactor evidence="1">
        <name>Mg(2+)</name>
        <dbReference type="ChEBI" id="CHEBI:18420"/>
    </cofactor>
</comment>
<dbReference type="Proteomes" id="UP001249020">
    <property type="component" value="Unassembled WGS sequence"/>
</dbReference>
<evidence type="ECO:0000256" key="3">
    <source>
        <dbReference type="ARBA" id="ARBA00034247"/>
    </source>
</evidence>
<feature type="domain" description="Response regulatory" evidence="5">
    <location>
        <begin position="4"/>
        <end position="119"/>
    </location>
</feature>
<dbReference type="SMART" id="SM00267">
    <property type="entry name" value="GGDEF"/>
    <property type="match status" value="1"/>
</dbReference>
<dbReference type="InterPro" id="IPR001789">
    <property type="entry name" value="Sig_transdc_resp-reg_receiver"/>
</dbReference>
<dbReference type="Pfam" id="PF00990">
    <property type="entry name" value="GGDEF"/>
    <property type="match status" value="1"/>
</dbReference>
<dbReference type="EC" id="2.7.7.65" evidence="2"/>
<dbReference type="PANTHER" id="PTHR45138:SF9">
    <property type="entry name" value="DIGUANYLATE CYCLASE DGCM-RELATED"/>
    <property type="match status" value="1"/>
</dbReference>
<dbReference type="SMART" id="SM00448">
    <property type="entry name" value="REC"/>
    <property type="match status" value="2"/>
</dbReference>
<feature type="modified residue" description="4-aspartylphosphate" evidence="4">
    <location>
        <position position="56"/>
    </location>
</feature>
<feature type="modified residue" description="4-aspartylphosphate" evidence="4">
    <location>
        <position position="177"/>
    </location>
</feature>
<dbReference type="GO" id="GO:0052621">
    <property type="term" value="F:diguanylate cyclase activity"/>
    <property type="evidence" value="ECO:0007669"/>
    <property type="project" value="UniProtKB-EC"/>
</dbReference>
<feature type="domain" description="Response regulatory" evidence="5">
    <location>
        <begin position="127"/>
        <end position="244"/>
    </location>
</feature>
<dbReference type="InterPro" id="IPR000160">
    <property type="entry name" value="GGDEF_dom"/>
</dbReference>
<dbReference type="GO" id="GO:1902201">
    <property type="term" value="P:negative regulation of bacterial-type flagellum-dependent cell motility"/>
    <property type="evidence" value="ECO:0007669"/>
    <property type="project" value="TreeGrafter"/>
</dbReference>
<name>A0AAW8R529_9ALTE</name>
<dbReference type="InterPro" id="IPR043128">
    <property type="entry name" value="Rev_trsase/Diguanyl_cyclase"/>
</dbReference>
<dbReference type="Pfam" id="PF00072">
    <property type="entry name" value="Response_reg"/>
    <property type="match status" value="1"/>
</dbReference>
<evidence type="ECO:0000256" key="4">
    <source>
        <dbReference type="PROSITE-ProRule" id="PRU00169"/>
    </source>
</evidence>
<dbReference type="SUPFAM" id="SSF55073">
    <property type="entry name" value="Nucleotide cyclase"/>
    <property type="match status" value="1"/>
</dbReference>
<keyword evidence="8" id="KW-1185">Reference proteome</keyword>
<dbReference type="PROSITE" id="PS50887">
    <property type="entry name" value="GGDEF"/>
    <property type="match status" value="1"/>
</dbReference>
<evidence type="ECO:0000256" key="1">
    <source>
        <dbReference type="ARBA" id="ARBA00001946"/>
    </source>
</evidence>
<keyword evidence="7" id="KW-0548">Nucleotidyltransferase</keyword>
<proteinExistence type="predicted"/>
<dbReference type="SUPFAM" id="SSF52172">
    <property type="entry name" value="CheY-like"/>
    <property type="match status" value="2"/>
</dbReference>
<dbReference type="NCBIfam" id="TIGR00254">
    <property type="entry name" value="GGDEF"/>
    <property type="match status" value="1"/>
</dbReference>
<sequence>MKYKVLLIEHDASSLRVLKRVIGKSNLDVVSATTLTQAKAIFSTTPPEAYLCAVVDYSLPDAPNGEAIDFALDSFVPVIVITSSTQEDVREHILSKAVIDYIPKQNAQIYDYLSRLLQRLQKNKGVGVLVVDTSRRRRAAMISLLQRHNFDTHELAKPEQILDYLSTYSNIRLMIIDNQLGDIVGIDVVADVRKHFHKDTLSIIGSSEQQSPTVLANFLKSGADDYLAKPYCHEEFFVRVMQNVEYLEQIALIRKTANADYLTGLPNRRHFFNQVHEQLRRSHTKHTLALMDLDLFKTINDTYGHDHGDVVLKEFSKLLEKHFGKFCISRFGGEEFCVFIVDMDEAQALPLFEDFRLAVSEKKFTRKGVSVNCTVSIGVTSKFKKKVESMLGYADENLYRAKDAGRNQVISDLPISTN</sequence>
<feature type="domain" description="GGDEF" evidence="6">
    <location>
        <begin position="284"/>
        <end position="414"/>
    </location>
</feature>
<keyword evidence="4" id="KW-0597">Phosphoprotein</keyword>
<comment type="catalytic activity">
    <reaction evidence="3">
        <text>2 GTP = 3',3'-c-di-GMP + 2 diphosphate</text>
        <dbReference type="Rhea" id="RHEA:24898"/>
        <dbReference type="ChEBI" id="CHEBI:33019"/>
        <dbReference type="ChEBI" id="CHEBI:37565"/>
        <dbReference type="ChEBI" id="CHEBI:58805"/>
        <dbReference type="EC" id="2.7.7.65"/>
    </reaction>
</comment>
<gene>
    <name evidence="7" type="ORF">RM544_11500</name>
</gene>
<evidence type="ECO:0000256" key="2">
    <source>
        <dbReference type="ARBA" id="ARBA00012528"/>
    </source>
</evidence>
<dbReference type="GO" id="GO:0000160">
    <property type="term" value="P:phosphorelay signal transduction system"/>
    <property type="evidence" value="ECO:0007669"/>
    <property type="project" value="InterPro"/>
</dbReference>
<evidence type="ECO:0000313" key="7">
    <source>
        <dbReference type="EMBL" id="MDT0583165.1"/>
    </source>
</evidence>